<protein>
    <submittedName>
        <fullName evidence="2">Uncharacterized protein</fullName>
    </submittedName>
</protein>
<evidence type="ECO:0000256" key="1">
    <source>
        <dbReference type="SAM" id="MobiDB-lite"/>
    </source>
</evidence>
<gene>
    <name evidence="2" type="ORF">AMK59_4053</name>
</gene>
<evidence type="ECO:0000313" key="2">
    <source>
        <dbReference type="EMBL" id="KRT82558.1"/>
    </source>
</evidence>
<feature type="non-terminal residue" evidence="2">
    <location>
        <position position="1"/>
    </location>
</feature>
<feature type="region of interest" description="Disordered" evidence="1">
    <location>
        <begin position="160"/>
        <end position="195"/>
    </location>
</feature>
<reference evidence="2 3" key="1">
    <citation type="submission" date="2015-09" db="EMBL/GenBank/DDBJ databases">
        <title>Draft genome of the scarab beetle Oryctes borbonicus.</title>
        <authorList>
            <person name="Meyer J.M."/>
            <person name="Markov G.V."/>
            <person name="Baskaran P."/>
            <person name="Herrmann M."/>
            <person name="Sommer R.J."/>
            <person name="Roedelsperger C."/>
        </authorList>
    </citation>
    <scope>NUCLEOTIDE SEQUENCE [LARGE SCALE GENOMIC DNA]</scope>
    <source>
        <strain evidence="2">OB123</strain>
        <tissue evidence="2">Whole animal</tissue>
    </source>
</reference>
<keyword evidence="3" id="KW-1185">Reference proteome</keyword>
<comment type="caution">
    <text evidence="2">The sequence shown here is derived from an EMBL/GenBank/DDBJ whole genome shotgun (WGS) entry which is preliminary data.</text>
</comment>
<accession>A0A0T6B5V7</accession>
<feature type="compositionally biased region" description="Polar residues" evidence="1">
    <location>
        <begin position="438"/>
        <end position="452"/>
    </location>
</feature>
<name>A0A0T6B5V7_9SCAR</name>
<feature type="compositionally biased region" description="Basic and acidic residues" evidence="1">
    <location>
        <begin position="160"/>
        <end position="174"/>
    </location>
</feature>
<feature type="compositionally biased region" description="Basic and acidic residues" evidence="1">
    <location>
        <begin position="510"/>
        <end position="535"/>
    </location>
</feature>
<dbReference type="AlphaFoldDB" id="A0A0T6B5V7"/>
<feature type="region of interest" description="Disordered" evidence="1">
    <location>
        <begin position="433"/>
        <end position="475"/>
    </location>
</feature>
<feature type="region of interest" description="Disordered" evidence="1">
    <location>
        <begin position="504"/>
        <end position="535"/>
    </location>
</feature>
<dbReference type="EMBL" id="LJIG01009699">
    <property type="protein sequence ID" value="KRT82558.1"/>
    <property type="molecule type" value="Genomic_DNA"/>
</dbReference>
<sequence>HNNMDENDSDGFKSLSDLPVESDKPAKLVAKSHSFKINNNEYAKGPIENRTTFAALASTQEIQITSKSVTTESKVTKHEIKKKDSLDSVKNVCVLETSDKSIDIFDKGINATELETRKPEVIEVIKVHRSNSDELVENIVTSNLETKELESVPIRTEIKNNVDKEFHAESENSEGKTSQPESKEVTGKSYSDTSDFMNTGITISGPRHKAIVSVTSESQVQSSAFETCARTEANETKQEIHREVKEQQISVTKIQVKQESTVTTAVTRNTIPEFMNVQLHKVEKPLNNIVLTTGFQSPNSEEQNKTLATDLPDVVTCNNPLNNILATTEVEKSADNELQIGDSVRKFSKEEIEIIEKSDNDDGKKHVATAIVTITTMTPPLPTRVFKKNDFQVRKSLITVSNSEKPILKAKSSSLDIVESIKSNEDAKLEDKNEVKVKTQSVNDLTSDTMNTEPAVPLRRKSMASKQKQDDEPELMKVFARRSLKLKDNESESLSQQVIKMMEESTATDIKSRDSDKENHLDSPSEERKRIIQKDVPKSKEPLLEAKFVETPTEVTLRKTTNMSNNNKFYNYQRTVSLNNSKTNDLNNYDRLQKQNSCLDRPKTDHWINYKGNDTDACPKICQEDILTNIAEKNLIEEEFCIKSKNFNQRKAEWEKRAQEASKKTAP</sequence>
<organism evidence="2 3">
    <name type="scientific">Oryctes borbonicus</name>
    <dbReference type="NCBI Taxonomy" id="1629725"/>
    <lineage>
        <taxon>Eukaryota</taxon>
        <taxon>Metazoa</taxon>
        <taxon>Ecdysozoa</taxon>
        <taxon>Arthropoda</taxon>
        <taxon>Hexapoda</taxon>
        <taxon>Insecta</taxon>
        <taxon>Pterygota</taxon>
        <taxon>Neoptera</taxon>
        <taxon>Endopterygota</taxon>
        <taxon>Coleoptera</taxon>
        <taxon>Polyphaga</taxon>
        <taxon>Scarabaeiformia</taxon>
        <taxon>Scarabaeidae</taxon>
        <taxon>Dynastinae</taxon>
        <taxon>Oryctes</taxon>
    </lineage>
</organism>
<evidence type="ECO:0000313" key="3">
    <source>
        <dbReference type="Proteomes" id="UP000051574"/>
    </source>
</evidence>
<proteinExistence type="predicted"/>
<dbReference type="OrthoDB" id="6621371at2759"/>
<dbReference type="Proteomes" id="UP000051574">
    <property type="component" value="Unassembled WGS sequence"/>
</dbReference>